<evidence type="ECO:0000313" key="1">
    <source>
        <dbReference type="EMBL" id="KAJ8871804.1"/>
    </source>
</evidence>
<gene>
    <name evidence="1" type="ORF">PR048_028144</name>
</gene>
<name>A0ABQ9GIH5_9NEOP</name>
<comment type="caution">
    <text evidence="1">The sequence shown here is derived from an EMBL/GenBank/DDBJ whole genome shotgun (WGS) entry which is preliminary data.</text>
</comment>
<sequence length="412" mass="45710">MRVIEGTIPTCENPLTRAGTKPGWPWWEVSGLTARPPRSPIPKESYMKDDADGPLVFSGISRYPLSFRYCYVLTSITIIGSQDLAPLAAVNPLGTDVKRVAGKPGARNFGDCANSRELHEVEKREASLREEIAHLSEQPPLIELVEKLKLENPAHLRKILKRDETSRLTCKRVHTVQKLLTSHLGEPGSIPGGVAPEFSHVEIVLGDATSWRVFSGSPVSHALSFRLCSILTSFYSHRLPRPRWVFASQGKGGRGGIAEEESNPQDKLWTWHKLGLHRVHYSHQAMRGPLIVSIDLLGVSHLLSDNGAALECKRGCEIPEKTCRPAASSGTIPACENPGVTRPGIEPGSPCYLRSCPNDQSLHPQFDIVLLEFYIVLRSSPVATVRRIAKECRFPRMHYQRSGQRKPRTEPP</sequence>
<dbReference type="Proteomes" id="UP001159363">
    <property type="component" value="Chromosome 11"/>
</dbReference>
<evidence type="ECO:0000313" key="2">
    <source>
        <dbReference type="Proteomes" id="UP001159363"/>
    </source>
</evidence>
<organism evidence="1 2">
    <name type="scientific">Dryococelus australis</name>
    <dbReference type="NCBI Taxonomy" id="614101"/>
    <lineage>
        <taxon>Eukaryota</taxon>
        <taxon>Metazoa</taxon>
        <taxon>Ecdysozoa</taxon>
        <taxon>Arthropoda</taxon>
        <taxon>Hexapoda</taxon>
        <taxon>Insecta</taxon>
        <taxon>Pterygota</taxon>
        <taxon>Neoptera</taxon>
        <taxon>Polyneoptera</taxon>
        <taxon>Phasmatodea</taxon>
        <taxon>Verophasmatodea</taxon>
        <taxon>Anareolatae</taxon>
        <taxon>Phasmatidae</taxon>
        <taxon>Eurycanthinae</taxon>
        <taxon>Dryococelus</taxon>
    </lineage>
</organism>
<reference evidence="1 2" key="1">
    <citation type="submission" date="2023-02" db="EMBL/GenBank/DDBJ databases">
        <title>LHISI_Scaffold_Assembly.</title>
        <authorList>
            <person name="Stuart O.P."/>
            <person name="Cleave R."/>
            <person name="Magrath M.J.L."/>
            <person name="Mikheyev A.S."/>
        </authorList>
    </citation>
    <scope>NUCLEOTIDE SEQUENCE [LARGE SCALE GENOMIC DNA]</scope>
    <source>
        <strain evidence="1">Daus_M_001</strain>
        <tissue evidence="1">Leg muscle</tissue>
    </source>
</reference>
<protein>
    <submittedName>
        <fullName evidence="1">Uncharacterized protein</fullName>
    </submittedName>
</protein>
<proteinExistence type="predicted"/>
<keyword evidence="2" id="KW-1185">Reference proteome</keyword>
<accession>A0ABQ9GIH5</accession>
<dbReference type="EMBL" id="JARBHB010000012">
    <property type="protein sequence ID" value="KAJ8871804.1"/>
    <property type="molecule type" value="Genomic_DNA"/>
</dbReference>